<proteinExistence type="predicted"/>
<comment type="caution">
    <text evidence="1">The sequence shown here is derived from an EMBL/GenBank/DDBJ whole genome shotgun (WGS) entry which is preliminary data.</text>
</comment>
<name>A0A918CPN6_AGRME</name>
<dbReference type="AlphaFoldDB" id="A0A918CPN6"/>
<keyword evidence="2" id="KW-1185">Reference proteome</keyword>
<gene>
    <name evidence="1" type="ORF">GCM10010196_29800</name>
</gene>
<protein>
    <recommendedName>
        <fullName evidence="3">Transcriptional regulator, AbiEi antitoxin, Type IV TA system</fullName>
    </recommendedName>
</protein>
<evidence type="ECO:0000313" key="1">
    <source>
        <dbReference type="EMBL" id="GGR33701.1"/>
    </source>
</evidence>
<sequence>MTSRSDDSPPLPIDRQGLIHASTVLRAGQQGQLVRAVRAGELQRVRRGVYSPVGADPPPRGADHHVLTAFAAAAQRDHPVFAGYTSALLHGMPAVGAVPSQVTFLASGASGRIRNGVIEVGRRDDTVVETRGGVRLTSLADAVLEVGRRSPLVTALAMVDAAIGPRLVGDRRPACRLDELVAILERRRPFRGSLRVAAVLARADPAAESPLQSLSRLRFEEYGFPPPLTQHELALADGRIVRLDFAWPGLGVWGEADGIARYGGGQRTAATALEEEQRAEAIRTTTGWRCVRWGWQDAWRGVPLARALLDAGLTSSGRARRR</sequence>
<dbReference type="RefSeq" id="WP_189086175.1">
    <property type="nucleotide sequence ID" value="NZ_BMRJ01000003.1"/>
</dbReference>
<accession>A0A918CPN6</accession>
<evidence type="ECO:0008006" key="3">
    <source>
        <dbReference type="Google" id="ProtNLM"/>
    </source>
</evidence>
<dbReference type="Proteomes" id="UP000610303">
    <property type="component" value="Unassembled WGS sequence"/>
</dbReference>
<reference evidence="1" key="2">
    <citation type="submission" date="2020-09" db="EMBL/GenBank/DDBJ databases">
        <authorList>
            <person name="Sun Q."/>
            <person name="Ohkuma M."/>
        </authorList>
    </citation>
    <scope>NUCLEOTIDE SEQUENCE</scope>
    <source>
        <strain evidence="1">JCM 3346</strain>
    </source>
</reference>
<dbReference type="EMBL" id="BMRJ01000003">
    <property type="protein sequence ID" value="GGR33701.1"/>
    <property type="molecule type" value="Genomic_DNA"/>
</dbReference>
<reference evidence="1" key="1">
    <citation type="journal article" date="2014" name="Int. J. Syst. Evol. Microbiol.">
        <title>Complete genome sequence of Corynebacterium casei LMG S-19264T (=DSM 44701T), isolated from a smear-ripened cheese.</title>
        <authorList>
            <consortium name="US DOE Joint Genome Institute (JGI-PGF)"/>
            <person name="Walter F."/>
            <person name="Albersmeier A."/>
            <person name="Kalinowski J."/>
            <person name="Ruckert C."/>
        </authorList>
    </citation>
    <scope>NUCLEOTIDE SEQUENCE</scope>
    <source>
        <strain evidence="1">JCM 3346</strain>
    </source>
</reference>
<evidence type="ECO:0000313" key="2">
    <source>
        <dbReference type="Proteomes" id="UP000610303"/>
    </source>
</evidence>
<organism evidence="1 2">
    <name type="scientific">Agromyces mediolanus</name>
    <name type="common">Corynebacterium mediolanum</name>
    <dbReference type="NCBI Taxonomy" id="41986"/>
    <lineage>
        <taxon>Bacteria</taxon>
        <taxon>Bacillati</taxon>
        <taxon>Actinomycetota</taxon>
        <taxon>Actinomycetes</taxon>
        <taxon>Micrococcales</taxon>
        <taxon>Microbacteriaceae</taxon>
        <taxon>Agromyces</taxon>
    </lineage>
</organism>